<evidence type="ECO:0000259" key="1">
    <source>
        <dbReference type="Pfam" id="PF12697"/>
    </source>
</evidence>
<feature type="domain" description="AB hydrolase-1" evidence="1">
    <location>
        <begin position="94"/>
        <end position="183"/>
    </location>
</feature>
<gene>
    <name evidence="2" type="ORF">Z519_01593</name>
</gene>
<dbReference type="Gene3D" id="3.40.50.1820">
    <property type="entry name" value="alpha/beta hydrolase"/>
    <property type="match status" value="2"/>
</dbReference>
<protein>
    <recommendedName>
        <fullName evidence="1">AB hydrolase-1 domain-containing protein</fullName>
    </recommendedName>
</protein>
<dbReference type="GeneID" id="27694521"/>
<dbReference type="AlphaFoldDB" id="A0A0D2IMQ0"/>
<dbReference type="Pfam" id="PF12697">
    <property type="entry name" value="Abhydrolase_6"/>
    <property type="match status" value="2"/>
</dbReference>
<dbReference type="Proteomes" id="UP000053789">
    <property type="component" value="Unassembled WGS sequence"/>
</dbReference>
<dbReference type="VEuPathDB" id="FungiDB:Z519_01593"/>
<dbReference type="InterPro" id="IPR029058">
    <property type="entry name" value="AB_hydrolase_fold"/>
</dbReference>
<dbReference type="PANTHER" id="PTHR37017">
    <property type="entry name" value="AB HYDROLASE-1 DOMAIN-CONTAINING PROTEIN-RELATED"/>
    <property type="match status" value="1"/>
</dbReference>
<dbReference type="SUPFAM" id="SSF53474">
    <property type="entry name" value="alpha/beta-Hydrolases"/>
    <property type="match status" value="1"/>
</dbReference>
<organism evidence="2 3">
    <name type="scientific">Cladophialophora bantiana (strain ATCC 10958 / CBS 173.52 / CDC B-1940 / NIH 8579)</name>
    <name type="common">Xylohypha bantiana</name>
    <dbReference type="NCBI Taxonomy" id="1442370"/>
    <lineage>
        <taxon>Eukaryota</taxon>
        <taxon>Fungi</taxon>
        <taxon>Dikarya</taxon>
        <taxon>Ascomycota</taxon>
        <taxon>Pezizomycotina</taxon>
        <taxon>Eurotiomycetes</taxon>
        <taxon>Chaetothyriomycetidae</taxon>
        <taxon>Chaetothyriales</taxon>
        <taxon>Herpotrichiellaceae</taxon>
        <taxon>Cladophialophora</taxon>
    </lineage>
</organism>
<evidence type="ECO:0000313" key="2">
    <source>
        <dbReference type="EMBL" id="KIW98009.1"/>
    </source>
</evidence>
<accession>A0A0D2IMQ0</accession>
<sequence>MAPNPVIFVLHGAWHGPVYFEPVKSKLEALGFTMVCPQQPSTGGIPPTTTLYDDAAHVRAELEQLVDQGEDVVLVLHSYGGMEDGSCNATNPEHVFYHDLPAEEQKHWASKLKHHSTIAQKTPLTQVAYTDIPVTYLYCEDDQALPLAVQEMMVRQSGLADVQELRCRAGHSPFLSQPDVFVDSIIKSIKA</sequence>
<dbReference type="InterPro" id="IPR052897">
    <property type="entry name" value="Sec-Metab_Biosynth_Hydrolase"/>
</dbReference>
<proteinExistence type="predicted"/>
<keyword evidence="3" id="KW-1185">Reference proteome</keyword>
<dbReference type="RefSeq" id="XP_016624678.1">
    <property type="nucleotide sequence ID" value="XM_016759350.1"/>
</dbReference>
<evidence type="ECO:0000313" key="3">
    <source>
        <dbReference type="Proteomes" id="UP000053789"/>
    </source>
</evidence>
<dbReference type="HOGENOM" id="CLU_046066_1_3_1"/>
<reference evidence="2" key="1">
    <citation type="submission" date="2015-01" db="EMBL/GenBank/DDBJ databases">
        <title>The Genome Sequence of Cladophialophora bantiana CBS 173.52.</title>
        <authorList>
            <consortium name="The Broad Institute Genomics Platform"/>
            <person name="Cuomo C."/>
            <person name="de Hoog S."/>
            <person name="Gorbushina A."/>
            <person name="Stielow B."/>
            <person name="Teixiera M."/>
            <person name="Abouelleil A."/>
            <person name="Chapman S.B."/>
            <person name="Priest M."/>
            <person name="Young S.K."/>
            <person name="Wortman J."/>
            <person name="Nusbaum C."/>
            <person name="Birren B."/>
        </authorList>
    </citation>
    <scope>NUCLEOTIDE SEQUENCE [LARGE SCALE GENOMIC DNA]</scope>
    <source>
        <strain evidence="2">CBS 173.52</strain>
    </source>
</reference>
<dbReference type="InterPro" id="IPR000073">
    <property type="entry name" value="AB_hydrolase_1"/>
</dbReference>
<feature type="domain" description="AB hydrolase-1" evidence="1">
    <location>
        <begin position="7"/>
        <end position="82"/>
    </location>
</feature>
<dbReference type="EMBL" id="KN846981">
    <property type="protein sequence ID" value="KIW98009.1"/>
    <property type="molecule type" value="Genomic_DNA"/>
</dbReference>
<dbReference type="OrthoDB" id="1263307at2759"/>
<dbReference type="PANTHER" id="PTHR37017:SF11">
    <property type="entry name" value="ESTERASE_LIPASE_THIOESTERASE DOMAIN-CONTAINING PROTEIN"/>
    <property type="match status" value="1"/>
</dbReference>
<name>A0A0D2IMQ0_CLAB1</name>